<sequence length="140" mass="14073">MPFDHRSTTVRAAVALVGGFVAVAATAGCSTESGTSGEAACAAPTVEVEPRSVAPGDEIEITGRDFMDGCEDHPGAEDSTPMSGLTVRWLQGGVTADLGVVDANQEGTWTVIAPVPEDAVAGEARIDVAPSTGTSVVVTS</sequence>
<keyword evidence="3" id="KW-1185">Reference proteome</keyword>
<accession>A0A168F1F0</accession>
<dbReference type="RefSeq" id="WP_068202143.1">
    <property type="nucleotide sequence ID" value="NZ_CP014209.1"/>
</dbReference>
<dbReference type="OrthoDB" id="3787526at2"/>
<keyword evidence="1" id="KW-0732">Signal</keyword>
<name>A0A168F1F0_9MICO</name>
<dbReference type="PROSITE" id="PS51257">
    <property type="entry name" value="PROKAR_LIPOPROTEIN"/>
    <property type="match status" value="1"/>
</dbReference>
<evidence type="ECO:0000313" key="2">
    <source>
        <dbReference type="EMBL" id="ANC30776.1"/>
    </source>
</evidence>
<dbReference type="Proteomes" id="UP000076794">
    <property type="component" value="Chromosome"/>
</dbReference>
<dbReference type="EMBL" id="CP014209">
    <property type="protein sequence ID" value="ANC30776.1"/>
    <property type="molecule type" value="Genomic_DNA"/>
</dbReference>
<gene>
    <name evidence="2" type="ORF">I598_1215</name>
</gene>
<evidence type="ECO:0008006" key="4">
    <source>
        <dbReference type="Google" id="ProtNLM"/>
    </source>
</evidence>
<organism evidence="2 3">
    <name type="scientific">Isoptericola dokdonensis DS-3</name>
    <dbReference type="NCBI Taxonomy" id="1300344"/>
    <lineage>
        <taxon>Bacteria</taxon>
        <taxon>Bacillati</taxon>
        <taxon>Actinomycetota</taxon>
        <taxon>Actinomycetes</taxon>
        <taxon>Micrococcales</taxon>
        <taxon>Promicromonosporaceae</taxon>
        <taxon>Isoptericola</taxon>
    </lineage>
</organism>
<dbReference type="KEGG" id="ido:I598_1215"/>
<proteinExistence type="predicted"/>
<dbReference type="AlphaFoldDB" id="A0A168F1F0"/>
<protein>
    <recommendedName>
        <fullName evidence="4">IPT/TIG domain protein</fullName>
    </recommendedName>
</protein>
<evidence type="ECO:0000256" key="1">
    <source>
        <dbReference type="SAM" id="SignalP"/>
    </source>
</evidence>
<dbReference type="PATRIC" id="fig|1300344.3.peg.1216"/>
<reference evidence="2 3" key="1">
    <citation type="submission" date="2016-01" db="EMBL/GenBank/DDBJ databases">
        <title>Complete genome sequence of a soil Actinobacterium, Isoptericola dokdonensis DS-3.</title>
        <authorList>
            <person name="Kwon S.-K."/>
            <person name="Kim J.F."/>
        </authorList>
    </citation>
    <scope>NUCLEOTIDE SEQUENCE [LARGE SCALE GENOMIC DNA]</scope>
    <source>
        <strain evidence="2 3">DS-3</strain>
    </source>
</reference>
<feature type="signal peptide" evidence="1">
    <location>
        <begin position="1"/>
        <end position="27"/>
    </location>
</feature>
<feature type="chain" id="PRO_5038487418" description="IPT/TIG domain protein" evidence="1">
    <location>
        <begin position="28"/>
        <end position="140"/>
    </location>
</feature>
<evidence type="ECO:0000313" key="3">
    <source>
        <dbReference type="Proteomes" id="UP000076794"/>
    </source>
</evidence>